<accession>E1EZ45</accession>
<feature type="region of interest" description="Disordered" evidence="1">
    <location>
        <begin position="145"/>
        <end position="164"/>
    </location>
</feature>
<feature type="compositionally biased region" description="Low complexity" evidence="1">
    <location>
        <begin position="94"/>
        <end position="110"/>
    </location>
</feature>
<gene>
    <name evidence="2" type="ORF">GLP15_967</name>
</gene>
<evidence type="ECO:0000256" key="1">
    <source>
        <dbReference type="SAM" id="MobiDB-lite"/>
    </source>
</evidence>
<protein>
    <submittedName>
        <fullName evidence="2">Uncharacterized protein</fullName>
    </submittedName>
</protein>
<feature type="compositionally biased region" description="Basic and acidic residues" evidence="1">
    <location>
        <begin position="111"/>
        <end position="121"/>
    </location>
</feature>
<dbReference type="AlphaFoldDB" id="E1EZ45"/>
<dbReference type="VEuPathDB" id="GiardiaDB:GLP15_967"/>
<sequence>MVEPLRSAQSRWRSGTRERGGCARARTGARPGWASPRSTSATQSARLVQARRLTSSRRPSSVPESSGARGRKGRGREALTSKGALRIGDGSVKAPGRGPLAGRRGAGVAAGRDRASCEESPRGAGSSQALLAAWLRRACTWTTGLASRQTGPGGRQASPGRRRRCVLLPVTGRAGAARAAARGSDREGVGGGRRLSTECPADMSTARPVQRTRGGGPDRRPVDGRNASRSGLDLWQ</sequence>
<dbReference type="Proteomes" id="UP000008974">
    <property type="component" value="Unassembled WGS sequence"/>
</dbReference>
<feature type="region of interest" description="Disordered" evidence="1">
    <location>
        <begin position="174"/>
        <end position="236"/>
    </location>
</feature>
<feature type="compositionally biased region" description="Polar residues" evidence="1">
    <location>
        <begin position="36"/>
        <end position="46"/>
    </location>
</feature>
<dbReference type="EMBL" id="ACVC01000087">
    <property type="protein sequence ID" value="EFO64513.1"/>
    <property type="molecule type" value="Genomic_DNA"/>
</dbReference>
<organism evidence="2 3">
    <name type="scientific">Giardia intestinalis (strain P15)</name>
    <name type="common">Giardia lamblia</name>
    <dbReference type="NCBI Taxonomy" id="658858"/>
    <lineage>
        <taxon>Eukaryota</taxon>
        <taxon>Metamonada</taxon>
        <taxon>Diplomonadida</taxon>
        <taxon>Hexamitidae</taxon>
        <taxon>Giardiinae</taxon>
        <taxon>Giardia</taxon>
    </lineage>
</organism>
<feature type="region of interest" description="Disordered" evidence="1">
    <location>
        <begin position="1"/>
        <end position="126"/>
    </location>
</feature>
<feature type="compositionally biased region" description="Low complexity" evidence="1">
    <location>
        <begin position="56"/>
        <end position="68"/>
    </location>
</feature>
<evidence type="ECO:0000313" key="2">
    <source>
        <dbReference type="EMBL" id="EFO64513.1"/>
    </source>
</evidence>
<evidence type="ECO:0000313" key="3">
    <source>
        <dbReference type="Proteomes" id="UP000008974"/>
    </source>
</evidence>
<feature type="compositionally biased region" description="Low complexity" evidence="1">
    <location>
        <begin position="22"/>
        <end position="32"/>
    </location>
</feature>
<proteinExistence type="predicted"/>
<comment type="caution">
    <text evidence="2">The sequence shown here is derived from an EMBL/GenBank/DDBJ whole genome shotgun (WGS) entry which is preliminary data.</text>
</comment>
<reference evidence="2 3" key="1">
    <citation type="journal article" date="2010" name="BMC Genomics">
        <title>Genome analysis and comparative genomics of a Giardia intestinalis assemblage E isolate.</title>
        <authorList>
            <person name="Jerlstrom-Hultqvist J."/>
            <person name="Franzen O."/>
            <person name="Ankarklev J."/>
            <person name="Xu F."/>
            <person name="Nohynkova E."/>
            <person name="Andersson J.O."/>
            <person name="Svard S.G."/>
            <person name="Andersson B."/>
        </authorList>
    </citation>
    <scope>NUCLEOTIDE SEQUENCE [LARGE SCALE GENOMIC DNA]</scope>
    <source>
        <strain evidence="2 3">P15</strain>
    </source>
</reference>
<name>E1EZ45_GIAIA</name>